<name>A0A1X7F4E2_TRICW</name>
<proteinExistence type="predicted"/>
<evidence type="ECO:0000313" key="4">
    <source>
        <dbReference type="Proteomes" id="UP000192911"/>
    </source>
</evidence>
<dbReference type="RefSeq" id="WP_085228235.1">
    <property type="nucleotide sequence ID" value="NZ_BSQD01000011.1"/>
</dbReference>
<keyword evidence="2" id="KW-1133">Transmembrane helix</keyword>
<feature type="transmembrane region" description="Helical" evidence="2">
    <location>
        <begin position="77"/>
        <end position="110"/>
    </location>
</feature>
<feature type="transmembrane region" description="Helical" evidence="2">
    <location>
        <begin position="32"/>
        <end position="57"/>
    </location>
</feature>
<organism evidence="3 4">
    <name type="scientific">Trinickia caryophylli</name>
    <name type="common">Paraburkholderia caryophylli</name>
    <dbReference type="NCBI Taxonomy" id="28094"/>
    <lineage>
        <taxon>Bacteria</taxon>
        <taxon>Pseudomonadati</taxon>
        <taxon>Pseudomonadota</taxon>
        <taxon>Betaproteobacteria</taxon>
        <taxon>Burkholderiales</taxon>
        <taxon>Burkholderiaceae</taxon>
        <taxon>Trinickia</taxon>
    </lineage>
</organism>
<sequence length="131" mass="15131">MNEDPQRTREPVSYDRPSDGERERSMRTLTHVLYALYALHWFTGGISGLVAIIIDYLKRTDAEGTPYAAHIQWQIRTFWFGVLGYLVGGALVFVAIGFIVIAAVSIWMLYRIVKGWLYLYDNKPLEPQAWF</sequence>
<dbReference type="Proteomes" id="UP000192911">
    <property type="component" value="Unassembled WGS sequence"/>
</dbReference>
<evidence type="ECO:0000256" key="2">
    <source>
        <dbReference type="SAM" id="Phobius"/>
    </source>
</evidence>
<accession>A0A1X7F4E2</accession>
<feature type="region of interest" description="Disordered" evidence="1">
    <location>
        <begin position="1"/>
        <end position="22"/>
    </location>
</feature>
<gene>
    <name evidence="3" type="ORF">SAMN06295900_107109</name>
</gene>
<dbReference type="GeneID" id="95549628"/>
<dbReference type="AlphaFoldDB" id="A0A1X7F4E2"/>
<reference evidence="4" key="1">
    <citation type="submission" date="2017-04" db="EMBL/GenBank/DDBJ databases">
        <authorList>
            <person name="Varghese N."/>
            <person name="Submissions S."/>
        </authorList>
    </citation>
    <scope>NUCLEOTIDE SEQUENCE [LARGE SCALE GENOMIC DNA]</scope>
    <source>
        <strain evidence="4">Ballard 720</strain>
    </source>
</reference>
<dbReference type="EMBL" id="FXAH01000007">
    <property type="protein sequence ID" value="SMF45193.1"/>
    <property type="molecule type" value="Genomic_DNA"/>
</dbReference>
<dbReference type="STRING" id="28094.SAMN06295900_107109"/>
<evidence type="ECO:0000256" key="1">
    <source>
        <dbReference type="SAM" id="MobiDB-lite"/>
    </source>
</evidence>
<keyword evidence="2" id="KW-0472">Membrane</keyword>
<keyword evidence="2" id="KW-0812">Transmembrane</keyword>
<evidence type="ECO:0000313" key="3">
    <source>
        <dbReference type="EMBL" id="SMF45193.1"/>
    </source>
</evidence>
<keyword evidence="4" id="KW-1185">Reference proteome</keyword>
<dbReference type="OrthoDB" id="5405464at2"/>
<protein>
    <submittedName>
        <fullName evidence="3">Uncharacterized membrane protein</fullName>
    </submittedName>
</protein>